<dbReference type="Proteomes" id="UP000574067">
    <property type="component" value="Unassembled WGS sequence"/>
</dbReference>
<dbReference type="InterPro" id="IPR021218">
    <property type="entry name" value="DUF2784"/>
</dbReference>
<gene>
    <name evidence="2" type="ORF">HHL10_13390</name>
</gene>
<feature type="transmembrane region" description="Helical" evidence="1">
    <location>
        <begin position="96"/>
        <end position="114"/>
    </location>
</feature>
<dbReference type="EMBL" id="JABBFW010000008">
    <property type="protein sequence ID" value="NML15968.1"/>
    <property type="molecule type" value="Genomic_DNA"/>
</dbReference>
<keyword evidence="1" id="KW-0812">Transmembrane</keyword>
<name>A0A848F9N8_9BURK</name>
<accession>A0A848F9N8</accession>
<evidence type="ECO:0000313" key="3">
    <source>
        <dbReference type="Proteomes" id="UP000574067"/>
    </source>
</evidence>
<organism evidence="2 3">
    <name type="scientific">Azohydromonas caseinilytica</name>
    <dbReference type="NCBI Taxonomy" id="2728836"/>
    <lineage>
        <taxon>Bacteria</taxon>
        <taxon>Pseudomonadati</taxon>
        <taxon>Pseudomonadota</taxon>
        <taxon>Betaproteobacteria</taxon>
        <taxon>Burkholderiales</taxon>
        <taxon>Sphaerotilaceae</taxon>
        <taxon>Azohydromonas</taxon>
    </lineage>
</organism>
<evidence type="ECO:0000256" key="1">
    <source>
        <dbReference type="SAM" id="Phobius"/>
    </source>
</evidence>
<proteinExistence type="predicted"/>
<keyword evidence="1" id="KW-1133">Transmembrane helix</keyword>
<evidence type="ECO:0000313" key="2">
    <source>
        <dbReference type="EMBL" id="NML15968.1"/>
    </source>
</evidence>
<sequence>MLAWAADGVVLLHLLFIAFVVAGAALLPRWPRLVWLHGPALLWGIWVEAAGAACPLTPLENRLRALAGAQGYAGGFVEHYLLPLLYPAGLTRGTQGALALLVVLVNLLLYARWWRRRRAGTPTSRTSRPGM</sequence>
<keyword evidence="1" id="KW-0472">Membrane</keyword>
<protein>
    <submittedName>
        <fullName evidence="2">DUF2784 domain-containing protein</fullName>
    </submittedName>
</protein>
<comment type="caution">
    <text evidence="2">The sequence shown here is derived from an EMBL/GenBank/DDBJ whole genome shotgun (WGS) entry which is preliminary data.</text>
</comment>
<keyword evidence="3" id="KW-1185">Reference proteome</keyword>
<reference evidence="2 3" key="1">
    <citation type="submission" date="2020-04" db="EMBL/GenBank/DDBJ databases">
        <title>Azohydromonas sp. isolated from soil.</title>
        <authorList>
            <person name="Dahal R.H."/>
        </authorList>
    </citation>
    <scope>NUCLEOTIDE SEQUENCE [LARGE SCALE GENOMIC DNA]</scope>
    <source>
        <strain evidence="2 3">G-1-1-14</strain>
    </source>
</reference>
<dbReference type="Pfam" id="PF10861">
    <property type="entry name" value="DUF2784"/>
    <property type="match status" value="1"/>
</dbReference>
<dbReference type="AlphaFoldDB" id="A0A848F9N8"/>